<evidence type="ECO:0000256" key="3">
    <source>
        <dbReference type="SAM" id="Phobius"/>
    </source>
</evidence>
<dbReference type="SMART" id="SM00267">
    <property type="entry name" value="GGDEF"/>
    <property type="match status" value="1"/>
</dbReference>
<dbReference type="GO" id="GO:0043709">
    <property type="term" value="P:cell adhesion involved in single-species biofilm formation"/>
    <property type="evidence" value="ECO:0007669"/>
    <property type="project" value="TreeGrafter"/>
</dbReference>
<feature type="domain" description="HAMP" evidence="4">
    <location>
        <begin position="216"/>
        <end position="268"/>
    </location>
</feature>
<dbReference type="PANTHER" id="PTHR45138:SF9">
    <property type="entry name" value="DIGUANYLATE CYCLASE DGCM-RELATED"/>
    <property type="match status" value="1"/>
</dbReference>
<name>A0A3N0GKQ9_9ACTN</name>
<dbReference type="Gene3D" id="3.30.70.270">
    <property type="match status" value="1"/>
</dbReference>
<dbReference type="GO" id="GO:1902201">
    <property type="term" value="P:negative regulation of bacterial-type flagellum-dependent cell motility"/>
    <property type="evidence" value="ECO:0007669"/>
    <property type="project" value="TreeGrafter"/>
</dbReference>
<dbReference type="PROSITE" id="PS50887">
    <property type="entry name" value="GGDEF"/>
    <property type="match status" value="1"/>
</dbReference>
<reference evidence="6 7" key="1">
    <citation type="submission" date="2018-11" db="EMBL/GenBank/DDBJ databases">
        <authorList>
            <person name="Li F."/>
        </authorList>
    </citation>
    <scope>NUCLEOTIDE SEQUENCE [LARGE SCALE GENOMIC DNA]</scope>
    <source>
        <strain evidence="6 7">Gsoil 818</strain>
    </source>
</reference>
<dbReference type="InterPro" id="IPR007891">
    <property type="entry name" value="CHASE3"/>
</dbReference>
<feature type="transmembrane region" description="Helical" evidence="3">
    <location>
        <begin position="188"/>
        <end position="207"/>
    </location>
</feature>
<dbReference type="PANTHER" id="PTHR45138">
    <property type="entry name" value="REGULATORY COMPONENTS OF SENSORY TRANSDUCTION SYSTEM"/>
    <property type="match status" value="1"/>
</dbReference>
<dbReference type="CDD" id="cd06225">
    <property type="entry name" value="HAMP"/>
    <property type="match status" value="1"/>
</dbReference>
<dbReference type="Gene3D" id="6.10.340.10">
    <property type="match status" value="1"/>
</dbReference>
<dbReference type="PROSITE" id="PS50885">
    <property type="entry name" value="HAMP"/>
    <property type="match status" value="1"/>
</dbReference>
<dbReference type="RefSeq" id="WP_123224037.1">
    <property type="nucleotide sequence ID" value="NZ_RJSF01000043.1"/>
</dbReference>
<dbReference type="SMART" id="SM00065">
    <property type="entry name" value="GAF"/>
    <property type="match status" value="1"/>
</dbReference>
<dbReference type="AlphaFoldDB" id="A0A3N0GKQ9"/>
<dbReference type="InterPro" id="IPR043128">
    <property type="entry name" value="Rev_trsase/Diguanyl_cyclase"/>
</dbReference>
<dbReference type="InterPro" id="IPR029016">
    <property type="entry name" value="GAF-like_dom_sf"/>
</dbReference>
<dbReference type="GO" id="GO:0052621">
    <property type="term" value="F:diguanylate cyclase activity"/>
    <property type="evidence" value="ECO:0007669"/>
    <property type="project" value="TreeGrafter"/>
</dbReference>
<dbReference type="Gene3D" id="3.30.450.40">
    <property type="match status" value="1"/>
</dbReference>
<dbReference type="Pfam" id="PF00990">
    <property type="entry name" value="GGDEF"/>
    <property type="match status" value="1"/>
</dbReference>
<dbReference type="GO" id="GO:0007165">
    <property type="term" value="P:signal transduction"/>
    <property type="evidence" value="ECO:0007669"/>
    <property type="project" value="InterPro"/>
</dbReference>
<accession>A0A3N0GKQ9</accession>
<comment type="caution">
    <text evidence="6">The sequence shown here is derived from an EMBL/GenBank/DDBJ whole genome shotgun (WGS) entry which is preliminary data.</text>
</comment>
<dbReference type="GO" id="GO:0005886">
    <property type="term" value="C:plasma membrane"/>
    <property type="evidence" value="ECO:0007669"/>
    <property type="project" value="TreeGrafter"/>
</dbReference>
<dbReference type="InterPro" id="IPR000160">
    <property type="entry name" value="GGDEF_dom"/>
</dbReference>
<dbReference type="InterPro" id="IPR003660">
    <property type="entry name" value="HAMP_dom"/>
</dbReference>
<dbReference type="SMART" id="SM00304">
    <property type="entry name" value="HAMP"/>
    <property type="match status" value="1"/>
</dbReference>
<evidence type="ECO:0000256" key="1">
    <source>
        <dbReference type="ARBA" id="ARBA00022692"/>
    </source>
</evidence>
<sequence length="610" mass="66184">MPFRKSDRGSGVLSIAEGVDRVFRDVIVMIAVAAVALTTIFVYLVAAIRPEQSRYRSAASALALAHAAMLDEASGLRGYLLVRDQRLLDTYQQGMTAVEAQNARLDGYLGADRTLAPLLLKMRVAAQAWESEWVRTVLAGNVPSDIQAAEVFYARGDDLFQAYRRAESVLNDRLQARRDDLYFQQDRLLASGLVTTVVLAAFIIVMANRQRRRLKDAVVAPVLGIISATDAIARMDLGVQVEPSGPAEFQRIGEGINRMRDALSESLYQELAAQERIEAQADQLRTILAMSREISGSLNLGYVLEAVASAASTVSGFPRVIIWLTDDESGRTLSGVYDSTTGHGVPEENLKAELGVGVVGQAVRYGRTATTHELGEPTVEINLGHTLRMLAVPLIVGARIAGAIEVSSTTPRLLSPGSLDVLETLASHAAAAIEAASLHTYTAELAHTDGLTGLANRRLLDHDLALECERAARYGRPFALIMFDLDHFKRLNDTYGHTRGDEVLQQLAEVVSREVRTTDTVYRYGGEEFAVLVRETGPDDVHGLAERLRSRVEEHFASRGSVGPVTASFGIGLVPPLPPVPAEVVGAADAALYWSKAEGRNRVTIRHAEA</sequence>
<evidence type="ECO:0000259" key="5">
    <source>
        <dbReference type="PROSITE" id="PS50887"/>
    </source>
</evidence>
<evidence type="ECO:0000313" key="6">
    <source>
        <dbReference type="EMBL" id="RNM13063.1"/>
    </source>
</evidence>
<evidence type="ECO:0000256" key="2">
    <source>
        <dbReference type="ARBA" id="ARBA00022989"/>
    </source>
</evidence>
<organism evidence="6 7">
    <name type="scientific">Nocardioides pocheonensis</name>
    <dbReference type="NCBI Taxonomy" id="661485"/>
    <lineage>
        <taxon>Bacteria</taxon>
        <taxon>Bacillati</taxon>
        <taxon>Actinomycetota</taxon>
        <taxon>Actinomycetes</taxon>
        <taxon>Propionibacteriales</taxon>
        <taxon>Nocardioidaceae</taxon>
        <taxon>Nocardioides</taxon>
    </lineage>
</organism>
<dbReference type="Pfam" id="PF13185">
    <property type="entry name" value="GAF_2"/>
    <property type="match status" value="1"/>
</dbReference>
<keyword evidence="1 3" id="KW-0812">Transmembrane</keyword>
<dbReference type="Pfam" id="PF00672">
    <property type="entry name" value="HAMP"/>
    <property type="match status" value="1"/>
</dbReference>
<gene>
    <name evidence="6" type="ORF">EFL26_16690</name>
</gene>
<dbReference type="EMBL" id="RJSF01000043">
    <property type="protein sequence ID" value="RNM13063.1"/>
    <property type="molecule type" value="Genomic_DNA"/>
</dbReference>
<protein>
    <submittedName>
        <fullName evidence="6">Diguanylate cyclase</fullName>
    </submittedName>
</protein>
<keyword evidence="2 3" id="KW-1133">Transmembrane helix</keyword>
<dbReference type="NCBIfam" id="TIGR00254">
    <property type="entry name" value="GGDEF"/>
    <property type="match status" value="1"/>
</dbReference>
<dbReference type="CDD" id="cd01949">
    <property type="entry name" value="GGDEF"/>
    <property type="match status" value="1"/>
</dbReference>
<dbReference type="Pfam" id="PF05227">
    <property type="entry name" value="CHASE3"/>
    <property type="match status" value="1"/>
</dbReference>
<evidence type="ECO:0000259" key="4">
    <source>
        <dbReference type="PROSITE" id="PS50885"/>
    </source>
</evidence>
<dbReference type="SUPFAM" id="SSF55781">
    <property type="entry name" value="GAF domain-like"/>
    <property type="match status" value="1"/>
</dbReference>
<dbReference type="OrthoDB" id="23692at2"/>
<dbReference type="FunFam" id="3.30.70.270:FF:000001">
    <property type="entry name" value="Diguanylate cyclase domain protein"/>
    <property type="match status" value="1"/>
</dbReference>
<feature type="domain" description="GGDEF" evidence="5">
    <location>
        <begin position="476"/>
        <end position="608"/>
    </location>
</feature>
<keyword evidence="7" id="KW-1185">Reference proteome</keyword>
<dbReference type="InterPro" id="IPR050469">
    <property type="entry name" value="Diguanylate_Cyclase"/>
</dbReference>
<keyword evidence="3" id="KW-0472">Membrane</keyword>
<evidence type="ECO:0000313" key="7">
    <source>
        <dbReference type="Proteomes" id="UP000279994"/>
    </source>
</evidence>
<dbReference type="InterPro" id="IPR029787">
    <property type="entry name" value="Nucleotide_cyclase"/>
</dbReference>
<dbReference type="Proteomes" id="UP000279994">
    <property type="component" value="Unassembled WGS sequence"/>
</dbReference>
<dbReference type="SUPFAM" id="SSF55073">
    <property type="entry name" value="Nucleotide cyclase"/>
    <property type="match status" value="1"/>
</dbReference>
<proteinExistence type="predicted"/>
<dbReference type="InterPro" id="IPR003018">
    <property type="entry name" value="GAF"/>
</dbReference>
<feature type="transmembrane region" description="Helical" evidence="3">
    <location>
        <begin position="26"/>
        <end position="46"/>
    </location>
</feature>